<dbReference type="InterPro" id="IPR036680">
    <property type="entry name" value="SPOR-like_sf"/>
</dbReference>
<protein>
    <submittedName>
        <fullName evidence="2">Phage lysin, N-acetylmuramoyl-L-alanine amidase</fullName>
    </submittedName>
</protein>
<name>A0ABR5AXZ0_BACBA</name>
<keyword evidence="3" id="KW-1185">Reference proteome</keyword>
<dbReference type="EMBL" id="JXLP01000002">
    <property type="protein sequence ID" value="KIL79610.1"/>
    <property type="molecule type" value="Genomic_DNA"/>
</dbReference>
<evidence type="ECO:0000313" key="3">
    <source>
        <dbReference type="Proteomes" id="UP000031982"/>
    </source>
</evidence>
<gene>
    <name evidence="2" type="ORF">SD77_2064</name>
</gene>
<dbReference type="Proteomes" id="UP000031982">
    <property type="component" value="Unassembled WGS sequence"/>
</dbReference>
<dbReference type="RefSeq" id="WP_052477251.1">
    <property type="nucleotide sequence ID" value="NZ_JARTHD010000016.1"/>
</dbReference>
<evidence type="ECO:0000259" key="1">
    <source>
        <dbReference type="Pfam" id="PF01520"/>
    </source>
</evidence>
<evidence type="ECO:0000313" key="2">
    <source>
        <dbReference type="EMBL" id="KIL79610.1"/>
    </source>
</evidence>
<dbReference type="InterPro" id="IPR002508">
    <property type="entry name" value="MurNAc-LAA_cat"/>
</dbReference>
<sequence>MMSKNIIVCGHGAGDPGAADNGINERDFIRQELAPRIKKYSGGEIEIYDMSKNCYRETKDGRGIHSLKGKIVIEFHLDAASKTSKGGHIIFGAGLKADSLDNRLADVIKKHFGWRHDRAFHPRDNLLNANTAKRIGVNYRLVEVCFVTNPTEVAYLKKNIDQIAKDFAEAITNKVAAGSNKPSTSTPGKYRVYTGIFKTDEEAKKQAKLIGAKLGYKPFPKEKRVWTGVFNTLESAMTAQQKISREFGFNPQIRKED</sequence>
<feature type="domain" description="MurNAc-LAA" evidence="1">
    <location>
        <begin position="7"/>
        <end position="173"/>
    </location>
</feature>
<dbReference type="SUPFAM" id="SSF110997">
    <property type="entry name" value="Sporulation related repeat"/>
    <property type="match status" value="1"/>
</dbReference>
<dbReference type="InterPro" id="IPR050695">
    <property type="entry name" value="N-acetylmuramoyl_amidase_3"/>
</dbReference>
<dbReference type="PANTHER" id="PTHR30404:SF8">
    <property type="entry name" value="AUTOLYSIN PH-RELATED"/>
    <property type="match status" value="1"/>
</dbReference>
<organism evidence="2 3">
    <name type="scientific">Bacillus badius</name>
    <dbReference type="NCBI Taxonomy" id="1455"/>
    <lineage>
        <taxon>Bacteria</taxon>
        <taxon>Bacillati</taxon>
        <taxon>Bacillota</taxon>
        <taxon>Bacilli</taxon>
        <taxon>Bacillales</taxon>
        <taxon>Bacillaceae</taxon>
        <taxon>Pseudobacillus</taxon>
    </lineage>
</organism>
<dbReference type="SUPFAM" id="SSF53187">
    <property type="entry name" value="Zn-dependent exopeptidases"/>
    <property type="match status" value="1"/>
</dbReference>
<dbReference type="Pfam" id="PF01520">
    <property type="entry name" value="Amidase_3"/>
    <property type="match status" value="1"/>
</dbReference>
<accession>A0ABR5AXZ0</accession>
<reference evidence="2 3" key="1">
    <citation type="submission" date="2015-01" db="EMBL/GenBank/DDBJ databases">
        <title>Genome Assembly of Bacillus badius MTCC 1458.</title>
        <authorList>
            <person name="Verma A."/>
            <person name="Khatri I."/>
            <person name="Mual P."/>
            <person name="Subramanian S."/>
            <person name="Krishnamurthi S."/>
        </authorList>
    </citation>
    <scope>NUCLEOTIDE SEQUENCE [LARGE SCALE GENOMIC DNA]</scope>
    <source>
        <strain evidence="2 3">MTCC 1458</strain>
    </source>
</reference>
<dbReference type="Gene3D" id="3.40.630.40">
    <property type="entry name" value="Zn-dependent exopeptidases"/>
    <property type="match status" value="1"/>
</dbReference>
<proteinExistence type="predicted"/>
<dbReference type="CDD" id="cd02696">
    <property type="entry name" value="MurNAc-LAA"/>
    <property type="match status" value="1"/>
</dbReference>
<comment type="caution">
    <text evidence="2">The sequence shown here is derived from an EMBL/GenBank/DDBJ whole genome shotgun (WGS) entry which is preliminary data.</text>
</comment>
<dbReference type="PANTHER" id="PTHR30404">
    <property type="entry name" value="N-ACETYLMURAMOYL-L-ALANINE AMIDASE"/>
    <property type="match status" value="1"/>
</dbReference>